<dbReference type="InterPro" id="IPR002937">
    <property type="entry name" value="Amino_oxidase"/>
</dbReference>
<sequence>MRDAQVTIIGAGLSGIMAARTLVERGVEDVQLIDKGRSVGGRLATRRIEGGKADHGAQFFTVRSNELQQSVDDWLEKGWIKHWFGDPYPRYTSIDGMNALAKRLAEGLDRVLETRITTIKESIGGFQLTSESGETCTTGALIITSPLPQTIALLEESTVTLGSDVLDQVKQINVDPAFVGLFEVTSNTSLPPSGHKDENLPTGVERIVDHYKKGISDIRIISMYMDGEWSKEYLEEEESEIIHQMKEKIKDYVSINSIRSVQVKRWRYAQSTNIIHQPFLNLHEALPLYIAGDTFLHEEDEASRTRFESAFRSGIAAGRHVSGLVRQL</sequence>
<dbReference type="PANTHER" id="PTHR16128">
    <property type="entry name" value="FAD/NAD(P)-BINDING OXIDOREDUCTASE FAMILY PROTEIN"/>
    <property type="match status" value="1"/>
</dbReference>
<reference evidence="3" key="1">
    <citation type="journal article" date="2019" name="Int. J. Syst. Evol. Microbiol.">
        <title>The Global Catalogue of Microorganisms (GCM) 10K type strain sequencing project: providing services to taxonomists for standard genome sequencing and annotation.</title>
        <authorList>
            <consortium name="The Broad Institute Genomics Platform"/>
            <consortium name="The Broad Institute Genome Sequencing Center for Infectious Disease"/>
            <person name="Wu L."/>
            <person name="Ma J."/>
        </authorList>
    </citation>
    <scope>NUCLEOTIDE SEQUENCE [LARGE SCALE GENOMIC DNA]</scope>
    <source>
        <strain evidence="3">CGMCC 1.15353</strain>
    </source>
</reference>
<name>A0ABQ1PR54_9BACI</name>
<protein>
    <recommendedName>
        <fullName evidence="1">Amine oxidase domain-containing protein</fullName>
    </recommendedName>
</protein>
<dbReference type="Proteomes" id="UP000642571">
    <property type="component" value="Unassembled WGS sequence"/>
</dbReference>
<accession>A0ABQ1PR54</accession>
<dbReference type="InterPro" id="IPR036188">
    <property type="entry name" value="FAD/NAD-bd_sf"/>
</dbReference>
<gene>
    <name evidence="2" type="ORF">GCM10011389_06170</name>
</gene>
<dbReference type="EMBL" id="BMIN01000002">
    <property type="protein sequence ID" value="GGD01585.1"/>
    <property type="molecule type" value="Genomic_DNA"/>
</dbReference>
<dbReference type="PANTHER" id="PTHR16128:SF5">
    <property type="entry name" value="FAD_NAD(P)-BINDING OXIDOREDUCTASE FAMILY PROTEIN"/>
    <property type="match status" value="1"/>
</dbReference>
<dbReference type="Pfam" id="PF13450">
    <property type="entry name" value="NAD_binding_8"/>
    <property type="match status" value="1"/>
</dbReference>
<keyword evidence="3" id="KW-1185">Reference proteome</keyword>
<dbReference type="Gene3D" id="3.90.660.10">
    <property type="match status" value="1"/>
</dbReference>
<dbReference type="RefSeq" id="WP_188650801.1">
    <property type="nucleotide sequence ID" value="NZ_BMIN01000002.1"/>
</dbReference>
<dbReference type="Pfam" id="PF01593">
    <property type="entry name" value="Amino_oxidase"/>
    <property type="match status" value="1"/>
</dbReference>
<comment type="caution">
    <text evidence="2">The sequence shown here is derived from an EMBL/GenBank/DDBJ whole genome shotgun (WGS) entry which is preliminary data.</text>
</comment>
<dbReference type="SUPFAM" id="SSF51905">
    <property type="entry name" value="FAD/NAD(P)-binding domain"/>
    <property type="match status" value="1"/>
</dbReference>
<proteinExistence type="predicted"/>
<feature type="domain" description="Amine oxidase" evidence="1">
    <location>
        <begin position="84"/>
        <end position="319"/>
    </location>
</feature>
<evidence type="ECO:0000313" key="2">
    <source>
        <dbReference type="EMBL" id="GGD01585.1"/>
    </source>
</evidence>
<organism evidence="2 3">
    <name type="scientific">Pontibacillus salipaludis</name>
    <dbReference type="NCBI Taxonomy" id="1697394"/>
    <lineage>
        <taxon>Bacteria</taxon>
        <taxon>Bacillati</taxon>
        <taxon>Bacillota</taxon>
        <taxon>Bacilli</taxon>
        <taxon>Bacillales</taxon>
        <taxon>Bacillaceae</taxon>
        <taxon>Pontibacillus</taxon>
    </lineage>
</organism>
<evidence type="ECO:0000313" key="3">
    <source>
        <dbReference type="Proteomes" id="UP000642571"/>
    </source>
</evidence>
<dbReference type="Gene3D" id="3.50.50.60">
    <property type="entry name" value="FAD/NAD(P)-binding domain"/>
    <property type="match status" value="1"/>
</dbReference>
<evidence type="ECO:0000259" key="1">
    <source>
        <dbReference type="Pfam" id="PF01593"/>
    </source>
</evidence>